<comment type="similarity">
    <text evidence="2">Belongs to the ELP6 family.</text>
</comment>
<reference evidence="3" key="1">
    <citation type="submission" date="2018-02" db="EMBL/GenBank/DDBJ databases">
        <authorList>
            <person name="Silar P."/>
        </authorList>
    </citation>
    <scope>NUCLEOTIDE SEQUENCE [LARGE SCALE GENOMIC DNA]</scope>
    <source>
        <strain evidence="3">T</strain>
    </source>
</reference>
<name>A0ABY6RZ22_PODCO</name>
<organism evidence="3 4">
    <name type="scientific">Podospora comata</name>
    <dbReference type="NCBI Taxonomy" id="48703"/>
    <lineage>
        <taxon>Eukaryota</taxon>
        <taxon>Fungi</taxon>
        <taxon>Dikarya</taxon>
        <taxon>Ascomycota</taxon>
        <taxon>Pezizomycotina</taxon>
        <taxon>Sordariomycetes</taxon>
        <taxon>Sordariomycetidae</taxon>
        <taxon>Sordariales</taxon>
        <taxon>Podosporaceae</taxon>
        <taxon>Podospora</taxon>
    </lineage>
</organism>
<dbReference type="InterPro" id="IPR018627">
    <property type="entry name" value="ELP6"/>
</dbReference>
<gene>
    <name evidence="3" type="ORF">PODCO_120520</name>
</gene>
<dbReference type="EMBL" id="LR026964">
    <property type="protein sequence ID" value="VBB73635.1"/>
    <property type="molecule type" value="Genomic_DNA"/>
</dbReference>
<evidence type="ECO:0000313" key="3">
    <source>
        <dbReference type="EMBL" id="VBB73635.1"/>
    </source>
</evidence>
<dbReference type="Proteomes" id="UP000280685">
    <property type="component" value="Chromosome 1"/>
</dbReference>
<comment type="pathway">
    <text evidence="1">tRNA modification; 5-methoxycarbonylmethyl-2-thiouridine-tRNA biosynthesis.</text>
</comment>
<sequence>MPLSPQLLPSLQPLQHFLGGVFKRSIKPAITSHHHVNHGNVDHNPPPFGTLPLPAPGNLPHCSQLHPRRIDKLASGAVHPLLPQNPQRRRRARSRRIAGVLPPRLPLLPADPLQALARPRLRSPKGQVRVCGWVDGLVSPVPALFLSGGRLQDGDDLRAVQRQIGDALAGLDAGRKRRVVLVLDQPDFLVASTSAGGGEGAGIAVRDVILDLREKVHSCVVTVSADDPLVHPPVAPTPLETNHSWFVLSLLHEADMLCALRLLDTGTAKDVSGVVRIASSRDGETEDREYLYKVGGHGGAKVFERGQ</sequence>
<proteinExistence type="inferred from homology"/>
<dbReference type="CDD" id="cd19495">
    <property type="entry name" value="Elp6"/>
    <property type="match status" value="1"/>
</dbReference>
<evidence type="ECO:0000256" key="2">
    <source>
        <dbReference type="ARBA" id="ARBA00008837"/>
    </source>
</evidence>
<accession>A0ABY6RZ22</accession>
<protein>
    <submittedName>
        <fullName evidence="3">Uncharacterized protein</fullName>
    </submittedName>
</protein>
<evidence type="ECO:0000256" key="1">
    <source>
        <dbReference type="ARBA" id="ARBA00005043"/>
    </source>
</evidence>
<dbReference type="PANTHER" id="PTHR16184">
    <property type="entry name" value="ELONGATOR COMPLEX PROTEIN 6"/>
    <property type="match status" value="1"/>
</dbReference>
<dbReference type="InterPro" id="IPR027417">
    <property type="entry name" value="P-loop_NTPase"/>
</dbReference>
<dbReference type="Gene3D" id="3.40.50.300">
    <property type="entry name" value="P-loop containing nucleotide triphosphate hydrolases"/>
    <property type="match status" value="1"/>
</dbReference>
<dbReference type="PANTHER" id="PTHR16184:SF6">
    <property type="entry name" value="ELONGATOR COMPLEX PROTEIN 6"/>
    <property type="match status" value="1"/>
</dbReference>
<evidence type="ECO:0000313" key="4">
    <source>
        <dbReference type="Proteomes" id="UP000280685"/>
    </source>
</evidence>
<keyword evidence="4" id="KW-1185">Reference proteome</keyword>